<sequence length="188" mass="21987">MTKENVSNLEGEDNVSNLESEENVFDLESKDEEDTELAYSLVENQAFESWEAVDKWFELYSQENGFAFCVTYSDHNKVDKKLRHRVYSYIKRQNYVQHKEAYVLDERNKSHKAKDCPYHCKKRVEGDAGSTYLELIRKQCDEPGYYIDTKFEGADNYLLCIVIVIDNHNCSHLVATVVISNEIKETFL</sequence>
<organism evidence="2 3">
    <name type="scientific">Cetraspora pellucida</name>
    <dbReference type="NCBI Taxonomy" id="1433469"/>
    <lineage>
        <taxon>Eukaryota</taxon>
        <taxon>Fungi</taxon>
        <taxon>Fungi incertae sedis</taxon>
        <taxon>Mucoromycota</taxon>
        <taxon>Glomeromycotina</taxon>
        <taxon>Glomeromycetes</taxon>
        <taxon>Diversisporales</taxon>
        <taxon>Gigasporaceae</taxon>
        <taxon>Cetraspora</taxon>
    </lineage>
</organism>
<accession>A0A9N9GTW5</accession>
<evidence type="ECO:0000313" key="2">
    <source>
        <dbReference type="EMBL" id="CAG8634177.1"/>
    </source>
</evidence>
<proteinExistence type="predicted"/>
<feature type="compositionally biased region" description="Polar residues" evidence="1">
    <location>
        <begin position="1"/>
        <end position="18"/>
    </location>
</feature>
<evidence type="ECO:0000256" key="1">
    <source>
        <dbReference type="SAM" id="MobiDB-lite"/>
    </source>
</evidence>
<keyword evidence="3" id="KW-1185">Reference proteome</keyword>
<name>A0A9N9GTW5_9GLOM</name>
<reference evidence="2" key="1">
    <citation type="submission" date="2021-06" db="EMBL/GenBank/DDBJ databases">
        <authorList>
            <person name="Kallberg Y."/>
            <person name="Tangrot J."/>
            <person name="Rosling A."/>
        </authorList>
    </citation>
    <scope>NUCLEOTIDE SEQUENCE</scope>
    <source>
        <strain evidence="2">FL966</strain>
    </source>
</reference>
<feature type="region of interest" description="Disordered" evidence="1">
    <location>
        <begin position="1"/>
        <end position="27"/>
    </location>
</feature>
<evidence type="ECO:0000313" key="3">
    <source>
        <dbReference type="Proteomes" id="UP000789759"/>
    </source>
</evidence>
<protein>
    <submittedName>
        <fullName evidence="2">15354_t:CDS:1</fullName>
    </submittedName>
</protein>
<dbReference type="Proteomes" id="UP000789759">
    <property type="component" value="Unassembled WGS sequence"/>
</dbReference>
<dbReference type="OrthoDB" id="2490621at2759"/>
<comment type="caution">
    <text evidence="2">The sequence shown here is derived from an EMBL/GenBank/DDBJ whole genome shotgun (WGS) entry which is preliminary data.</text>
</comment>
<dbReference type="AlphaFoldDB" id="A0A9N9GTW5"/>
<gene>
    <name evidence="2" type="ORF">CPELLU_LOCUS8535</name>
</gene>
<dbReference type="EMBL" id="CAJVQA010006106">
    <property type="protein sequence ID" value="CAG8634177.1"/>
    <property type="molecule type" value="Genomic_DNA"/>
</dbReference>